<reference evidence="9 10" key="3">
    <citation type="submission" date="2019-11" db="EMBL/GenBank/DDBJ databases">
        <title>A de novo genome assembly of a pear dwarfing rootstock.</title>
        <authorList>
            <person name="Wang F."/>
            <person name="Wang J."/>
            <person name="Li S."/>
            <person name="Zhang Y."/>
            <person name="Fang M."/>
            <person name="Ma L."/>
            <person name="Zhao Y."/>
            <person name="Jiang S."/>
        </authorList>
    </citation>
    <scope>NUCLEOTIDE SEQUENCE [LARGE SCALE GENOMIC DNA]</scope>
    <source>
        <strain evidence="9">S2</strain>
        <tissue evidence="9">Leaf</tissue>
    </source>
</reference>
<evidence type="ECO:0000256" key="7">
    <source>
        <dbReference type="SAM" id="MobiDB-lite"/>
    </source>
</evidence>
<dbReference type="InterPro" id="IPR027417">
    <property type="entry name" value="P-loop_NTPase"/>
</dbReference>
<reference evidence="10" key="2">
    <citation type="submission" date="2019-10" db="EMBL/GenBank/DDBJ databases">
        <title>A de novo genome assembly of a pear dwarfing rootstock.</title>
        <authorList>
            <person name="Wang F."/>
            <person name="Wang J."/>
            <person name="Li S."/>
            <person name="Zhang Y."/>
            <person name="Fang M."/>
            <person name="Ma L."/>
            <person name="Zhao Y."/>
            <person name="Jiang S."/>
        </authorList>
    </citation>
    <scope>NUCLEOTIDE SEQUENCE [LARGE SCALE GENOMIC DNA]</scope>
</reference>
<dbReference type="OrthoDB" id="6513042at2759"/>
<evidence type="ECO:0000313" key="10">
    <source>
        <dbReference type="Proteomes" id="UP000327157"/>
    </source>
</evidence>
<keyword evidence="4" id="KW-0378">Hydrolase</keyword>
<evidence type="ECO:0000259" key="8">
    <source>
        <dbReference type="Pfam" id="PF21634"/>
    </source>
</evidence>
<dbReference type="EMBL" id="SMOL01000160">
    <property type="protein sequence ID" value="KAB2626395.1"/>
    <property type="molecule type" value="Genomic_DNA"/>
</dbReference>
<organism evidence="9 10">
    <name type="scientific">Pyrus ussuriensis x Pyrus communis</name>
    <dbReference type="NCBI Taxonomy" id="2448454"/>
    <lineage>
        <taxon>Eukaryota</taxon>
        <taxon>Viridiplantae</taxon>
        <taxon>Streptophyta</taxon>
        <taxon>Embryophyta</taxon>
        <taxon>Tracheophyta</taxon>
        <taxon>Spermatophyta</taxon>
        <taxon>Magnoliopsida</taxon>
        <taxon>eudicotyledons</taxon>
        <taxon>Gunneridae</taxon>
        <taxon>Pentapetalae</taxon>
        <taxon>rosids</taxon>
        <taxon>fabids</taxon>
        <taxon>Rosales</taxon>
        <taxon>Rosaceae</taxon>
        <taxon>Amygdaloideae</taxon>
        <taxon>Maleae</taxon>
        <taxon>Pyrus</taxon>
    </lineage>
</organism>
<dbReference type="Gene3D" id="3.40.50.300">
    <property type="entry name" value="P-loop containing nucleotide triphosphate hydrolases"/>
    <property type="match status" value="1"/>
</dbReference>
<dbReference type="GO" id="GO:0004386">
    <property type="term" value="F:helicase activity"/>
    <property type="evidence" value="ECO:0007669"/>
    <property type="project" value="UniProtKB-KW"/>
</dbReference>
<reference evidence="9 10" key="1">
    <citation type="submission" date="2019-09" db="EMBL/GenBank/DDBJ databases">
        <authorList>
            <person name="Ou C."/>
        </authorList>
    </citation>
    <scope>NUCLEOTIDE SEQUENCE [LARGE SCALE GENOMIC DNA]</scope>
    <source>
        <strain evidence="9">S2</strain>
        <tissue evidence="9">Leaf</tissue>
    </source>
</reference>
<keyword evidence="10" id="KW-1185">Reference proteome</keyword>
<evidence type="ECO:0000256" key="4">
    <source>
        <dbReference type="ARBA" id="ARBA00022801"/>
    </source>
</evidence>
<evidence type="ECO:0000256" key="2">
    <source>
        <dbReference type="ARBA" id="ARBA00022490"/>
    </source>
</evidence>
<proteinExistence type="predicted"/>
<dbReference type="PANTHER" id="PTHR45418">
    <property type="entry name" value="CANCER/TESTIS ANTIGEN 55"/>
    <property type="match status" value="1"/>
</dbReference>
<evidence type="ECO:0000256" key="5">
    <source>
        <dbReference type="ARBA" id="ARBA00022806"/>
    </source>
</evidence>
<feature type="domain" description="Helicase MOV-10-like beta-barrel" evidence="8">
    <location>
        <begin position="386"/>
        <end position="461"/>
    </location>
</feature>
<comment type="caution">
    <text evidence="9">The sequence shown here is derived from an EMBL/GenBank/DDBJ whole genome shotgun (WGS) entry which is preliminary data.</text>
</comment>
<keyword evidence="6" id="KW-0067">ATP-binding</keyword>
<dbReference type="AlphaFoldDB" id="A0A5N5HEV4"/>
<keyword evidence="2" id="KW-0963">Cytoplasm</keyword>
<feature type="compositionally biased region" description="Low complexity" evidence="7">
    <location>
        <begin position="207"/>
        <end position="228"/>
    </location>
</feature>
<feature type="compositionally biased region" description="Polar residues" evidence="7">
    <location>
        <begin position="177"/>
        <end position="187"/>
    </location>
</feature>
<accession>A0A5N5HEV4</accession>
<evidence type="ECO:0000313" key="9">
    <source>
        <dbReference type="EMBL" id="KAB2626395.1"/>
    </source>
</evidence>
<feature type="region of interest" description="Disordered" evidence="7">
    <location>
        <begin position="73"/>
        <end position="101"/>
    </location>
</feature>
<comment type="subcellular location">
    <subcellularLocation>
        <location evidence="1">Cytoplasm</location>
    </subcellularLocation>
</comment>
<protein>
    <submittedName>
        <fullName evidence="9">RNA helicase SDE3</fullName>
    </submittedName>
</protein>
<keyword evidence="5 9" id="KW-0347">Helicase</keyword>
<dbReference type="GO" id="GO:0005737">
    <property type="term" value="C:cytoplasm"/>
    <property type="evidence" value="ECO:0007669"/>
    <property type="project" value="UniProtKB-SubCell"/>
</dbReference>
<dbReference type="InterPro" id="IPR049080">
    <property type="entry name" value="MOV-10-like_beta-barrel"/>
</dbReference>
<dbReference type="GO" id="GO:0005524">
    <property type="term" value="F:ATP binding"/>
    <property type="evidence" value="ECO:0007669"/>
    <property type="project" value="UniProtKB-KW"/>
</dbReference>
<gene>
    <name evidence="9" type="ORF">D8674_018055</name>
</gene>
<feature type="compositionally biased region" description="Low complexity" evidence="7">
    <location>
        <begin position="255"/>
        <end position="274"/>
    </location>
</feature>
<feature type="region of interest" description="Disordered" evidence="7">
    <location>
        <begin position="116"/>
        <end position="284"/>
    </location>
</feature>
<keyword evidence="3" id="KW-0547">Nucleotide-binding</keyword>
<name>A0A5N5HEV4_9ROSA</name>
<feature type="compositionally biased region" description="Low complexity" evidence="7">
    <location>
        <begin position="144"/>
        <end position="176"/>
    </location>
</feature>
<evidence type="ECO:0000256" key="1">
    <source>
        <dbReference type="ARBA" id="ARBA00004496"/>
    </source>
</evidence>
<evidence type="ECO:0000256" key="3">
    <source>
        <dbReference type="ARBA" id="ARBA00022741"/>
    </source>
</evidence>
<dbReference type="Proteomes" id="UP000327157">
    <property type="component" value="Chromosome 16"/>
</dbReference>
<feature type="compositionally biased region" description="Polar residues" evidence="7">
    <location>
        <begin position="244"/>
        <end position="254"/>
    </location>
</feature>
<evidence type="ECO:0000256" key="6">
    <source>
        <dbReference type="ARBA" id="ARBA00022840"/>
    </source>
</evidence>
<dbReference type="GO" id="GO:0016787">
    <property type="term" value="F:hydrolase activity"/>
    <property type="evidence" value="ECO:0007669"/>
    <property type="project" value="UniProtKB-KW"/>
</dbReference>
<sequence length="722" mass="79509">MSIFCDLLRCLLCCDDERDNAYHSLSQFPAQTASNKRDYYYETSNRNTSQPFTSFTPAASPLKPPSTQYNHVISPFSSSSSSPNPKPASSLSKLNTSSLSPKSPQSCSFESYSTSLATPTSSTKLPQSTFVHSYNSSKSPLNPPTSSFKLSQSFSSSSASPPIPSSSSSTFYTRTSNIVSSSKAPQASSRPNSSSSKPPTSSPKPPSSSCTPTASSKPSSSSSFTSSSPNPPTYSLKPKKPSLLNASSQFSPKLSTSASNPPPASASKPCPSSSTGPPVSSAKLRPMFKPALSHASSDVLDQKGKKSYVWVEKDSLPIFAIPDNIKDLIKNDIAPKVLNQPLSPVTYKDYFAALLYAEEFFYEKWTHFDLENVTVELQRAAVFKKPDREEKTFVAFDMASFPENPPFLLSRDLVHVRPSGTNAEPFQGFIYRVVKSSVVLVEFEDDFYVHHYSTRKYDVSFSFNRVCLKRAHQAVQNASDALFRNFLFPESVLRTNIPTAPALLCNDHKLDLNQLSAVRHILSIRGSPPYLLAGQLCVEKSGFRLSRTGVVISEAVYQLCQTSHGNRILICAPSNRCCDQLMRSLLKWIPESDMFRANAAFREKEEVPEDILRSCLYKETCFSCPPTEELCEFRVISSTFMSSFRLHDKGLTAGHFSHIFLVDASSAIEPETLVALTSFGDKNTTVIVTGEAGDRSRWVRADIARKKGLKISFFERLSKLGP</sequence>
<feature type="compositionally biased region" description="Low complexity" evidence="7">
    <location>
        <begin position="188"/>
        <end position="199"/>
    </location>
</feature>
<dbReference type="Pfam" id="PF21634">
    <property type="entry name" value="MOV-10_beta-barrel"/>
    <property type="match status" value="1"/>
</dbReference>
<feature type="compositionally biased region" description="Low complexity" evidence="7">
    <location>
        <begin position="74"/>
        <end position="101"/>
    </location>
</feature>
<dbReference type="PANTHER" id="PTHR45418:SF1">
    <property type="entry name" value="CANCER_TESTIS ANTIGEN 55"/>
    <property type="match status" value="1"/>
</dbReference>
<feature type="compositionally biased region" description="Polar residues" evidence="7">
    <location>
        <begin position="116"/>
        <end position="140"/>
    </location>
</feature>